<dbReference type="InterPro" id="IPR011010">
    <property type="entry name" value="DNA_brk_join_enz"/>
</dbReference>
<dbReference type="Gene3D" id="1.10.150.130">
    <property type="match status" value="1"/>
</dbReference>
<sequence length="331" mass="36765">MRIGKLNGKYVVTWTEDDGKRRRYRLKAKTQQSAEAEGRDVFRRETARPSGHLIADLWGMYREEKDGRPIAETLGHTGKALLPFFGEMRPDQVTVNDCRKYSRDRIAAGRSVGTVWTELGHLRLVCRWAEKSSLIDRSPNIELPQKPAPKDRYLTDAEIAKLIAADAEPHIRVAILLMLTTAGRVGAILELTWDRVDFDRNQINLRVDASGPRKGRAVVPMNSTLRASLSVAADAALTDYVVEWAGGPVKSIRKGFASTVANAGLKDVTPHTLRHTAAVRMAARGVPMHMISQYLGHSNTSITERVYARFAPDHMSAAAEALEIGHLRVVK</sequence>
<name>A0A1I0J054_9RHOB</name>
<dbReference type="InterPro" id="IPR013762">
    <property type="entry name" value="Integrase-like_cat_sf"/>
</dbReference>
<dbReference type="SUPFAM" id="SSF56349">
    <property type="entry name" value="DNA breaking-rejoining enzymes"/>
    <property type="match status" value="1"/>
</dbReference>
<dbReference type="PANTHER" id="PTHR30349:SF64">
    <property type="entry name" value="PROPHAGE INTEGRASE INTD-RELATED"/>
    <property type="match status" value="1"/>
</dbReference>
<keyword evidence="3" id="KW-0238">DNA-binding</keyword>
<evidence type="ECO:0000256" key="1">
    <source>
        <dbReference type="ARBA" id="ARBA00008857"/>
    </source>
</evidence>
<dbReference type="InterPro" id="IPR002104">
    <property type="entry name" value="Integrase_catalytic"/>
</dbReference>
<feature type="domain" description="Tyr recombinase" evidence="5">
    <location>
        <begin position="149"/>
        <end position="320"/>
    </location>
</feature>
<proteinExistence type="inferred from homology"/>
<dbReference type="InterPro" id="IPR050090">
    <property type="entry name" value="Tyrosine_recombinase_XerCD"/>
</dbReference>
<dbReference type="EMBL" id="FOHO01000020">
    <property type="protein sequence ID" value="SEU02379.1"/>
    <property type="molecule type" value="Genomic_DNA"/>
</dbReference>
<dbReference type="CDD" id="cd00796">
    <property type="entry name" value="INT_Rci_Hp1_C"/>
    <property type="match status" value="1"/>
</dbReference>
<keyword evidence="2" id="KW-0229">DNA integration</keyword>
<comment type="similarity">
    <text evidence="1">Belongs to the 'phage' integrase family.</text>
</comment>
<dbReference type="Pfam" id="PF00589">
    <property type="entry name" value="Phage_integrase"/>
    <property type="match status" value="1"/>
</dbReference>
<dbReference type="PROSITE" id="PS51898">
    <property type="entry name" value="TYR_RECOMBINASE"/>
    <property type="match status" value="1"/>
</dbReference>
<organism evidence="6 7">
    <name type="scientific">Paracoccus homiensis</name>
    <dbReference type="NCBI Taxonomy" id="364199"/>
    <lineage>
        <taxon>Bacteria</taxon>
        <taxon>Pseudomonadati</taxon>
        <taxon>Pseudomonadota</taxon>
        <taxon>Alphaproteobacteria</taxon>
        <taxon>Rhodobacterales</taxon>
        <taxon>Paracoccaceae</taxon>
        <taxon>Paracoccus</taxon>
    </lineage>
</organism>
<dbReference type="InterPro" id="IPR010998">
    <property type="entry name" value="Integrase_recombinase_N"/>
</dbReference>
<dbReference type="GO" id="GO:0015074">
    <property type="term" value="P:DNA integration"/>
    <property type="evidence" value="ECO:0007669"/>
    <property type="project" value="UniProtKB-KW"/>
</dbReference>
<dbReference type="Gene3D" id="1.10.443.10">
    <property type="entry name" value="Intergrase catalytic core"/>
    <property type="match status" value="1"/>
</dbReference>
<protein>
    <submittedName>
        <fullName evidence="6">Site-specific recombinase XerD</fullName>
    </submittedName>
</protein>
<dbReference type="AlphaFoldDB" id="A0A1I0J054"/>
<evidence type="ECO:0000259" key="5">
    <source>
        <dbReference type="PROSITE" id="PS51898"/>
    </source>
</evidence>
<keyword evidence="7" id="KW-1185">Reference proteome</keyword>
<dbReference type="Proteomes" id="UP000199180">
    <property type="component" value="Unassembled WGS sequence"/>
</dbReference>
<gene>
    <name evidence="6" type="ORF">SAMN04489858_12011</name>
</gene>
<dbReference type="STRING" id="364199.SAMN04489858_12011"/>
<evidence type="ECO:0000256" key="2">
    <source>
        <dbReference type="ARBA" id="ARBA00022908"/>
    </source>
</evidence>
<dbReference type="GO" id="GO:0003677">
    <property type="term" value="F:DNA binding"/>
    <property type="evidence" value="ECO:0007669"/>
    <property type="project" value="UniProtKB-KW"/>
</dbReference>
<accession>A0A1I0J054</accession>
<dbReference type="GO" id="GO:0006310">
    <property type="term" value="P:DNA recombination"/>
    <property type="evidence" value="ECO:0007669"/>
    <property type="project" value="UniProtKB-KW"/>
</dbReference>
<reference evidence="6 7" key="1">
    <citation type="submission" date="2016-10" db="EMBL/GenBank/DDBJ databases">
        <authorList>
            <person name="de Groot N.N."/>
        </authorList>
    </citation>
    <scope>NUCLEOTIDE SEQUENCE [LARGE SCALE GENOMIC DNA]</scope>
    <source>
        <strain evidence="6 7">DSM 17862</strain>
    </source>
</reference>
<evidence type="ECO:0000256" key="4">
    <source>
        <dbReference type="ARBA" id="ARBA00023172"/>
    </source>
</evidence>
<evidence type="ECO:0000256" key="3">
    <source>
        <dbReference type="ARBA" id="ARBA00023125"/>
    </source>
</evidence>
<evidence type="ECO:0000313" key="6">
    <source>
        <dbReference type="EMBL" id="SEU02379.1"/>
    </source>
</evidence>
<keyword evidence="4" id="KW-0233">DNA recombination</keyword>
<dbReference type="PANTHER" id="PTHR30349">
    <property type="entry name" value="PHAGE INTEGRASE-RELATED"/>
    <property type="match status" value="1"/>
</dbReference>
<evidence type="ECO:0000313" key="7">
    <source>
        <dbReference type="Proteomes" id="UP000199180"/>
    </source>
</evidence>